<feature type="transmembrane region" description="Helical" evidence="7">
    <location>
        <begin position="12"/>
        <end position="35"/>
    </location>
</feature>
<organism evidence="9 10">
    <name type="scientific">Paenibacillus albiflavus</name>
    <dbReference type="NCBI Taxonomy" id="2545760"/>
    <lineage>
        <taxon>Bacteria</taxon>
        <taxon>Bacillati</taxon>
        <taxon>Bacillota</taxon>
        <taxon>Bacilli</taxon>
        <taxon>Bacillales</taxon>
        <taxon>Paenibacillaceae</taxon>
        <taxon>Paenibacillus</taxon>
    </lineage>
</organism>
<keyword evidence="4 7" id="KW-0812">Transmembrane</keyword>
<protein>
    <submittedName>
        <fullName evidence="9">Acyltransferase</fullName>
    </submittedName>
</protein>
<feature type="transmembrane region" description="Helical" evidence="7">
    <location>
        <begin position="160"/>
        <end position="180"/>
    </location>
</feature>
<evidence type="ECO:0000259" key="8">
    <source>
        <dbReference type="Pfam" id="PF01757"/>
    </source>
</evidence>
<keyword evidence="6 7" id="KW-0472">Membrane</keyword>
<accession>A0A4R4ED01</accession>
<feature type="transmembrane region" description="Helical" evidence="7">
    <location>
        <begin position="289"/>
        <end position="307"/>
    </location>
</feature>
<evidence type="ECO:0000256" key="3">
    <source>
        <dbReference type="ARBA" id="ARBA00022475"/>
    </source>
</evidence>
<evidence type="ECO:0000313" key="10">
    <source>
        <dbReference type="Proteomes" id="UP000295418"/>
    </source>
</evidence>
<keyword evidence="5 7" id="KW-1133">Transmembrane helix</keyword>
<keyword evidence="9" id="KW-0808">Transferase</keyword>
<dbReference type="PANTHER" id="PTHR40074">
    <property type="entry name" value="O-ACETYLTRANSFERASE WECH"/>
    <property type="match status" value="1"/>
</dbReference>
<comment type="similarity">
    <text evidence="2">Belongs to the acyltransferase 3 family.</text>
</comment>
<comment type="caution">
    <text evidence="9">The sequence shown here is derived from an EMBL/GenBank/DDBJ whole genome shotgun (WGS) entry which is preliminary data.</text>
</comment>
<dbReference type="RefSeq" id="WP_132418460.1">
    <property type="nucleotide sequence ID" value="NZ_SKFG01000011.1"/>
</dbReference>
<reference evidence="9 10" key="1">
    <citation type="submission" date="2019-03" db="EMBL/GenBank/DDBJ databases">
        <authorList>
            <person name="Kim M.K.M."/>
        </authorList>
    </citation>
    <scope>NUCLEOTIDE SEQUENCE [LARGE SCALE GENOMIC DNA]</scope>
    <source>
        <strain evidence="9 10">18JY21-1</strain>
    </source>
</reference>
<dbReference type="GO" id="GO:0016413">
    <property type="term" value="F:O-acetyltransferase activity"/>
    <property type="evidence" value="ECO:0007669"/>
    <property type="project" value="TreeGrafter"/>
</dbReference>
<feature type="transmembrane region" description="Helical" evidence="7">
    <location>
        <begin position="87"/>
        <end position="107"/>
    </location>
</feature>
<gene>
    <name evidence="9" type="ORF">E0485_12900</name>
</gene>
<comment type="subcellular location">
    <subcellularLocation>
        <location evidence="1">Cell membrane</location>
        <topology evidence="1">Multi-pass membrane protein</topology>
    </subcellularLocation>
</comment>
<dbReference type="EMBL" id="SKFG01000011">
    <property type="protein sequence ID" value="TCZ76870.1"/>
    <property type="molecule type" value="Genomic_DNA"/>
</dbReference>
<evidence type="ECO:0000256" key="1">
    <source>
        <dbReference type="ARBA" id="ARBA00004651"/>
    </source>
</evidence>
<dbReference type="GO" id="GO:0005886">
    <property type="term" value="C:plasma membrane"/>
    <property type="evidence" value="ECO:0007669"/>
    <property type="project" value="UniProtKB-SubCell"/>
</dbReference>
<evidence type="ECO:0000313" key="9">
    <source>
        <dbReference type="EMBL" id="TCZ76870.1"/>
    </source>
</evidence>
<evidence type="ECO:0000256" key="6">
    <source>
        <dbReference type="ARBA" id="ARBA00023136"/>
    </source>
</evidence>
<dbReference type="AlphaFoldDB" id="A0A4R4ED01"/>
<feature type="transmembrane region" description="Helical" evidence="7">
    <location>
        <begin position="127"/>
        <end position="148"/>
    </location>
</feature>
<feature type="transmembrane region" description="Helical" evidence="7">
    <location>
        <begin position="319"/>
        <end position="342"/>
    </location>
</feature>
<dbReference type="Pfam" id="PF01757">
    <property type="entry name" value="Acyl_transf_3"/>
    <property type="match status" value="1"/>
</dbReference>
<evidence type="ECO:0000256" key="7">
    <source>
        <dbReference type="SAM" id="Phobius"/>
    </source>
</evidence>
<dbReference type="GO" id="GO:0009246">
    <property type="term" value="P:enterobacterial common antigen biosynthetic process"/>
    <property type="evidence" value="ECO:0007669"/>
    <property type="project" value="TreeGrafter"/>
</dbReference>
<keyword evidence="9" id="KW-0012">Acyltransferase</keyword>
<dbReference type="OrthoDB" id="65129at2"/>
<dbReference type="InterPro" id="IPR002656">
    <property type="entry name" value="Acyl_transf_3_dom"/>
</dbReference>
<keyword evidence="3" id="KW-1003">Cell membrane</keyword>
<feature type="transmembrane region" description="Helical" evidence="7">
    <location>
        <begin position="41"/>
        <end position="66"/>
    </location>
</feature>
<feature type="transmembrane region" description="Helical" evidence="7">
    <location>
        <begin position="186"/>
        <end position="206"/>
    </location>
</feature>
<keyword evidence="10" id="KW-1185">Reference proteome</keyword>
<evidence type="ECO:0000256" key="5">
    <source>
        <dbReference type="ARBA" id="ARBA00022989"/>
    </source>
</evidence>
<evidence type="ECO:0000256" key="4">
    <source>
        <dbReference type="ARBA" id="ARBA00022692"/>
    </source>
</evidence>
<dbReference type="Proteomes" id="UP000295418">
    <property type="component" value="Unassembled WGS sequence"/>
</dbReference>
<evidence type="ECO:0000256" key="2">
    <source>
        <dbReference type="ARBA" id="ARBA00007400"/>
    </source>
</evidence>
<feature type="domain" description="Acyltransferase 3" evidence="8">
    <location>
        <begin position="6"/>
        <end position="335"/>
    </location>
</feature>
<dbReference type="PANTHER" id="PTHR40074:SF2">
    <property type="entry name" value="O-ACETYLTRANSFERASE WECH"/>
    <property type="match status" value="1"/>
</dbReference>
<feature type="transmembrane region" description="Helical" evidence="7">
    <location>
        <begin position="218"/>
        <end position="237"/>
    </location>
</feature>
<feature type="transmembrane region" description="Helical" evidence="7">
    <location>
        <begin position="249"/>
        <end position="268"/>
    </location>
</feature>
<sequence length="355" mass="40678">MRPKINELDVVRAIAIIAVVLIHSTSEATVLPAAGSLLHKFFYWTNTLGAFAVPVFVIISGIVLFYKYYDQWTARDSITFYKKRVISVVYPYLAFSIFYYLFNQILFSQTVTVDIGAFLNLLPWGKAGYHLYYMILICQFYLLFPILMTLTKKSRLFERNLALIGLLIQGGFYVYVHWFHNIPHRATLSVTYFALFLIGAVIGIHYHTIVKWIERHTLWLMPLAILTGCLYVGLNWSLKYDQVPIETTWIMLAYNTYALLMAVALIGAGKHLMKLSPKVSTIMLRLGKASFGVYLLHPAILSLYKRFFPPSGGVAAFSFNILGGFLTALLLTWLLVEIYYLLKKRIMPSKKKSMQ</sequence>
<proteinExistence type="inferred from homology"/>
<name>A0A4R4ED01_9BACL</name>